<dbReference type="KEGG" id="qsa:O6P43_003542"/>
<evidence type="ECO:0000259" key="6">
    <source>
        <dbReference type="Pfam" id="PF00888"/>
    </source>
</evidence>
<feature type="domain" description="Cullin N-terminal" evidence="6">
    <location>
        <begin position="44"/>
        <end position="281"/>
    </location>
</feature>
<dbReference type="InterPro" id="IPR016897">
    <property type="entry name" value="SKP1"/>
</dbReference>
<evidence type="ECO:0000256" key="5">
    <source>
        <dbReference type="SAM" id="SignalP"/>
    </source>
</evidence>
<evidence type="ECO:0000313" key="9">
    <source>
        <dbReference type="EMBL" id="KAJ7980248.1"/>
    </source>
</evidence>
<dbReference type="InterPro" id="IPR016072">
    <property type="entry name" value="Skp1_comp_dimer"/>
</dbReference>
<evidence type="ECO:0000259" key="8">
    <source>
        <dbReference type="Pfam" id="PF03931"/>
    </source>
</evidence>
<comment type="caution">
    <text evidence="9">The sequence shown here is derived from an EMBL/GenBank/DDBJ whole genome shotgun (WGS) entry which is preliminary data.</text>
</comment>
<evidence type="ECO:0000256" key="1">
    <source>
        <dbReference type="ARBA" id="ARBA00004906"/>
    </source>
</evidence>
<dbReference type="Proteomes" id="UP001163823">
    <property type="component" value="Chromosome 2"/>
</dbReference>
<dbReference type="SUPFAM" id="SSF81382">
    <property type="entry name" value="Skp1 dimerisation domain-like"/>
    <property type="match status" value="1"/>
</dbReference>
<dbReference type="SMART" id="SM00512">
    <property type="entry name" value="Skp1"/>
    <property type="match status" value="1"/>
</dbReference>
<dbReference type="InterPro" id="IPR036296">
    <property type="entry name" value="SKP1-like_dim_sf"/>
</dbReference>
<keyword evidence="4" id="KW-0833">Ubl conjugation pathway</keyword>
<feature type="domain" description="SKP1 component dimerisation" evidence="7">
    <location>
        <begin position="395"/>
        <end position="435"/>
    </location>
</feature>
<evidence type="ECO:0000256" key="4">
    <source>
        <dbReference type="ARBA" id="ARBA00022786"/>
    </source>
</evidence>
<feature type="signal peptide" evidence="5">
    <location>
        <begin position="1"/>
        <end position="24"/>
    </location>
</feature>
<dbReference type="GO" id="GO:0009867">
    <property type="term" value="P:jasmonic acid mediated signaling pathway"/>
    <property type="evidence" value="ECO:0007669"/>
    <property type="project" value="UniProtKB-ARBA"/>
</dbReference>
<dbReference type="InterPro" id="IPR011333">
    <property type="entry name" value="SKP1/BTB/POZ_sf"/>
</dbReference>
<dbReference type="FunFam" id="3.30.710.10:FF:000026">
    <property type="entry name" value="E3 ubiquitin ligase complex SCF subunit"/>
    <property type="match status" value="1"/>
</dbReference>
<dbReference type="SUPFAM" id="SSF74788">
    <property type="entry name" value="Cullin repeat-like"/>
    <property type="match status" value="1"/>
</dbReference>
<evidence type="ECO:0000313" key="10">
    <source>
        <dbReference type="Proteomes" id="UP001163823"/>
    </source>
</evidence>
<dbReference type="Gene3D" id="3.30.710.10">
    <property type="entry name" value="Potassium Channel Kv1.1, Chain A"/>
    <property type="match status" value="1"/>
</dbReference>
<dbReference type="GO" id="GO:0006511">
    <property type="term" value="P:ubiquitin-dependent protein catabolic process"/>
    <property type="evidence" value="ECO:0007669"/>
    <property type="project" value="InterPro"/>
</dbReference>
<dbReference type="PANTHER" id="PTHR11165">
    <property type="entry name" value="SKP1"/>
    <property type="match status" value="1"/>
</dbReference>
<keyword evidence="5" id="KW-0732">Signal</keyword>
<dbReference type="SUPFAM" id="SSF54695">
    <property type="entry name" value="POZ domain"/>
    <property type="match status" value="1"/>
</dbReference>
<dbReference type="InterPro" id="IPR001232">
    <property type="entry name" value="SKP1-like"/>
</dbReference>
<feature type="domain" description="SKP1 component POZ" evidence="8">
    <location>
        <begin position="295"/>
        <end position="353"/>
    </location>
</feature>
<evidence type="ECO:0000259" key="7">
    <source>
        <dbReference type="Pfam" id="PF01466"/>
    </source>
</evidence>
<gene>
    <name evidence="9" type="ORF">O6P43_003542</name>
</gene>
<dbReference type="AlphaFoldDB" id="A0AAD7QF23"/>
<evidence type="ECO:0000256" key="3">
    <source>
        <dbReference type="ARBA" id="ARBA00009993"/>
    </source>
</evidence>
<comment type="similarity">
    <text evidence="2">Belongs to the cullin family.</text>
</comment>
<protein>
    <submittedName>
        <fullName evidence="9">Cullin 1</fullName>
    </submittedName>
</protein>
<comment type="pathway">
    <text evidence="1">Protein modification; protein ubiquitination.</text>
</comment>
<dbReference type="Pfam" id="PF01466">
    <property type="entry name" value="Skp1"/>
    <property type="match status" value="1"/>
</dbReference>
<dbReference type="EMBL" id="JARAOO010000002">
    <property type="protein sequence ID" value="KAJ7980248.1"/>
    <property type="molecule type" value="Genomic_DNA"/>
</dbReference>
<dbReference type="InterPro" id="IPR016159">
    <property type="entry name" value="Cullin_repeat-like_dom_sf"/>
</dbReference>
<dbReference type="CDD" id="cd18322">
    <property type="entry name" value="BTB_POZ_SKP1"/>
    <property type="match status" value="1"/>
</dbReference>
<dbReference type="Pfam" id="PF03931">
    <property type="entry name" value="Skp1_POZ"/>
    <property type="match status" value="1"/>
</dbReference>
<evidence type="ECO:0000256" key="2">
    <source>
        <dbReference type="ARBA" id="ARBA00006019"/>
    </source>
</evidence>
<reference evidence="9" key="1">
    <citation type="journal article" date="2023" name="Science">
        <title>Elucidation of the pathway for biosynthesis of saponin adjuvants from the soapbark tree.</title>
        <authorList>
            <person name="Reed J."/>
            <person name="Orme A."/>
            <person name="El-Demerdash A."/>
            <person name="Owen C."/>
            <person name="Martin L.B.B."/>
            <person name="Misra R.C."/>
            <person name="Kikuchi S."/>
            <person name="Rejzek M."/>
            <person name="Martin A.C."/>
            <person name="Harkess A."/>
            <person name="Leebens-Mack J."/>
            <person name="Louveau T."/>
            <person name="Stephenson M.J."/>
            <person name="Osbourn A."/>
        </authorList>
    </citation>
    <scope>NUCLEOTIDE SEQUENCE</scope>
    <source>
        <strain evidence="9">S10</strain>
    </source>
</reference>
<dbReference type="GO" id="GO:0031625">
    <property type="term" value="F:ubiquitin protein ligase binding"/>
    <property type="evidence" value="ECO:0007669"/>
    <property type="project" value="InterPro"/>
</dbReference>
<comment type="similarity">
    <text evidence="3">Belongs to the SKP1 family.</text>
</comment>
<proteinExistence type="inferred from homology"/>
<dbReference type="InterPro" id="IPR001373">
    <property type="entry name" value="Cullin_N"/>
</dbReference>
<accession>A0AAD7QF23</accession>
<dbReference type="Gene3D" id="1.20.1310.10">
    <property type="entry name" value="Cullin Repeats"/>
    <property type="match status" value="2"/>
</dbReference>
<keyword evidence="10" id="KW-1185">Reference proteome</keyword>
<name>A0AAD7QF23_QUISA</name>
<dbReference type="Pfam" id="PF00888">
    <property type="entry name" value="Cullin"/>
    <property type="match status" value="1"/>
</dbReference>
<organism evidence="9 10">
    <name type="scientific">Quillaja saponaria</name>
    <name type="common">Soap bark tree</name>
    <dbReference type="NCBI Taxonomy" id="32244"/>
    <lineage>
        <taxon>Eukaryota</taxon>
        <taxon>Viridiplantae</taxon>
        <taxon>Streptophyta</taxon>
        <taxon>Embryophyta</taxon>
        <taxon>Tracheophyta</taxon>
        <taxon>Spermatophyta</taxon>
        <taxon>Magnoliopsida</taxon>
        <taxon>eudicotyledons</taxon>
        <taxon>Gunneridae</taxon>
        <taxon>Pentapetalae</taxon>
        <taxon>rosids</taxon>
        <taxon>fabids</taxon>
        <taxon>Fabales</taxon>
        <taxon>Quillajaceae</taxon>
        <taxon>Quillaja</taxon>
    </lineage>
</organism>
<sequence>MDAMRVIHLLFLLFLSTKLLSTASEPIGRAAENCSKPITFEEGWPVLQEAVDRLINIIEGVDKQGFTSDDYMRYYTTVYGMCTAWDDLRNADSLYTQYKKVFEEFITSKVLPSLRGKKYDILLQELVRRWSEYKIMTRWLVRFFHYLDRYYLPRTSLPSLEETSFLSFYDLVYREMNYQVIEAVSFVIALVHEETEIDQALINNILAIYVEIGKGSLKYYTKDFEEALLKHNIALYSQWSSMGITSYSFKDYMIMVHHYLKYERDIVLNHAQNESQKNLLEEDKQCHNQGMSSAKITLKCSDGETFDVDKAVARQSETIKHMIEDNCADNSIPLPFVNSKILPRVIEYCRKHVEASDSKDQTSNYDLEAWDSEFVKVDQTTLFDLILTANYLNIKSLLDLTSQAVANMIKGKTPDEIRKMFKIENEFNPEENKEAQWAFE</sequence>
<feature type="chain" id="PRO_5041939119" evidence="5">
    <location>
        <begin position="25"/>
        <end position="440"/>
    </location>
</feature>
<dbReference type="InterPro" id="IPR016073">
    <property type="entry name" value="Skp1_comp_POZ"/>
</dbReference>